<feature type="compositionally biased region" description="Basic and acidic residues" evidence="1">
    <location>
        <begin position="51"/>
        <end position="72"/>
    </location>
</feature>
<evidence type="ECO:0000256" key="1">
    <source>
        <dbReference type="SAM" id="MobiDB-lite"/>
    </source>
</evidence>
<dbReference type="Proteomes" id="UP000005940">
    <property type="component" value="Chromosome"/>
</dbReference>
<dbReference type="EMBL" id="CP029159">
    <property type="protein sequence ID" value="QKM69236.1"/>
    <property type="molecule type" value="Genomic_DNA"/>
</dbReference>
<feature type="chain" id="PRO_5029001850" description="Lipoprotein" evidence="2">
    <location>
        <begin position="33"/>
        <end position="187"/>
    </location>
</feature>
<feature type="compositionally biased region" description="Basic and acidic residues" evidence="1">
    <location>
        <begin position="33"/>
        <end position="44"/>
    </location>
</feature>
<dbReference type="AlphaFoldDB" id="A0A7G3UFY0"/>
<proteinExistence type="predicted"/>
<protein>
    <recommendedName>
        <fullName evidence="5">Lipoprotein</fullName>
    </recommendedName>
</protein>
<organism evidence="3 4">
    <name type="scientific">Streptomyces tsukubensis (strain DSM 42081 / NBRC 108919 / NRRL 18488 / 9993)</name>
    <dbReference type="NCBI Taxonomy" id="1114943"/>
    <lineage>
        <taxon>Bacteria</taxon>
        <taxon>Bacillati</taxon>
        <taxon>Actinomycetota</taxon>
        <taxon>Actinomycetes</taxon>
        <taxon>Kitasatosporales</taxon>
        <taxon>Streptomycetaceae</taxon>
        <taxon>Streptomyces</taxon>
    </lineage>
</organism>
<feature type="signal peptide" evidence="2">
    <location>
        <begin position="1"/>
        <end position="32"/>
    </location>
</feature>
<sequence length="187" mass="20184">MRTKWKKAGTVLAASACAVTMTAGLTASTAVAENRKPAADRTVAERPGAAADERPAPREERKADPPSRRLVKDGSKVSCKTLDLVRFADGDPEAFKDEKHFRKNRQALDRWLQAISSGKNAMVYISWDGLELLPQTMREIVVSYDGEKTWMQLAKGRGRAESSPGGGLKGEGCIGVSVQTTLGVPGR</sequence>
<gene>
    <name evidence="3" type="ORF">STSU_020770</name>
</gene>
<accession>A0A7G3UFY0</accession>
<evidence type="ECO:0000313" key="3">
    <source>
        <dbReference type="EMBL" id="QKM69236.1"/>
    </source>
</evidence>
<keyword evidence="4" id="KW-1185">Reference proteome</keyword>
<feature type="region of interest" description="Disordered" evidence="1">
    <location>
        <begin position="28"/>
        <end position="72"/>
    </location>
</feature>
<evidence type="ECO:0008006" key="5">
    <source>
        <dbReference type="Google" id="ProtNLM"/>
    </source>
</evidence>
<keyword evidence="2" id="KW-0732">Signal</keyword>
<reference evidence="3 4" key="1">
    <citation type="journal article" date="2012" name="J. Bacteriol.">
        <title>Draft genome of Streptomyces tsukubaensis NRRL 18488, the producer of the clinically important immunosuppressant tacrolimus (FK506).</title>
        <authorList>
            <person name="Barreiro C."/>
            <person name="Prieto C."/>
            <person name="Sola-Landa A."/>
            <person name="Solera E."/>
            <person name="Martinez-Castro M."/>
            <person name="Perez-Redondo R."/>
            <person name="Garcia-Estrada C."/>
            <person name="Aparicio J.F."/>
            <person name="Fernandez-Martinez L.T."/>
            <person name="Santos-Aberturas J."/>
            <person name="Salehi-Najafabadi Z."/>
            <person name="Rodriguez-Garcia A."/>
            <person name="Tauch A."/>
            <person name="Martin J.F."/>
        </authorList>
    </citation>
    <scope>NUCLEOTIDE SEQUENCE [LARGE SCALE GENOMIC DNA]</scope>
    <source>
        <strain evidence="4">DSM 42081 / NBRC 108919 / NRRL 18488 / 9993</strain>
    </source>
</reference>
<dbReference type="RefSeq" id="WP_040915900.1">
    <property type="nucleotide sequence ID" value="NZ_CP029159.1"/>
</dbReference>
<evidence type="ECO:0000313" key="4">
    <source>
        <dbReference type="Proteomes" id="UP000005940"/>
    </source>
</evidence>
<name>A0A7G3UFY0_STRT9</name>
<evidence type="ECO:0000256" key="2">
    <source>
        <dbReference type="SAM" id="SignalP"/>
    </source>
</evidence>